<dbReference type="InterPro" id="IPR005839">
    <property type="entry name" value="Methylthiotransferase"/>
</dbReference>
<evidence type="ECO:0000256" key="5">
    <source>
        <dbReference type="ARBA" id="ARBA00022723"/>
    </source>
</evidence>
<protein>
    <recommendedName>
        <fullName evidence="8">Ribosomal protein uS12 methylthiotransferase RimO</fullName>
        <shortName evidence="8">uS12 MTTase</shortName>
        <shortName evidence="8">uS12 methylthiotransferase</shortName>
        <ecNumber evidence="8">2.8.4.4</ecNumber>
    </recommendedName>
    <alternativeName>
        <fullName evidence="8">Ribosomal protein uS12 (aspartate-C(3))-methylthiotransferase</fullName>
    </alternativeName>
    <alternativeName>
        <fullName evidence="8">Ribosome maturation factor RimO</fullName>
    </alternativeName>
</protein>
<evidence type="ECO:0000313" key="12">
    <source>
        <dbReference type="EMBL" id="PNT99767.1"/>
    </source>
</evidence>
<evidence type="ECO:0000259" key="9">
    <source>
        <dbReference type="PROSITE" id="PS50926"/>
    </source>
</evidence>
<dbReference type="InterPro" id="IPR023404">
    <property type="entry name" value="rSAM_horseshoe"/>
</dbReference>
<feature type="binding site" evidence="8">
    <location>
        <position position="48"/>
    </location>
    <ligand>
        <name>[4Fe-4S] cluster</name>
        <dbReference type="ChEBI" id="CHEBI:49883"/>
        <label>1</label>
    </ligand>
</feature>
<dbReference type="PANTHER" id="PTHR43837">
    <property type="entry name" value="RIBOSOMAL PROTEIN S12 METHYLTHIOTRANSFERASE RIMO"/>
    <property type="match status" value="1"/>
</dbReference>
<dbReference type="KEGG" id="cthd:CDO33_08415"/>
<dbReference type="NCBIfam" id="TIGR00089">
    <property type="entry name" value="MiaB/RimO family radical SAM methylthiotransferase"/>
    <property type="match status" value="1"/>
</dbReference>
<comment type="subcellular location">
    <subcellularLocation>
        <location evidence="8">Cytoplasm</location>
    </subcellularLocation>
</comment>
<keyword evidence="6 8" id="KW-0408">Iron</keyword>
<dbReference type="RefSeq" id="WP_103081200.1">
    <property type="nucleotide sequence ID" value="NZ_CP021850.1"/>
</dbReference>
<keyword evidence="12" id="KW-0687">Ribonucleoprotein</keyword>
<comment type="caution">
    <text evidence="12">The sequence shown here is derived from an EMBL/GenBank/DDBJ whole genome shotgun (WGS) entry which is preliminary data.</text>
</comment>
<dbReference type="GO" id="GO:0035599">
    <property type="term" value="F:aspartic acid methylthiotransferase activity"/>
    <property type="evidence" value="ECO:0007669"/>
    <property type="project" value="TreeGrafter"/>
</dbReference>
<keyword evidence="12" id="KW-0689">Ribosomal protein</keyword>
<dbReference type="OrthoDB" id="9805215at2"/>
<dbReference type="InterPro" id="IPR005840">
    <property type="entry name" value="Ribosomal_uS12_MeSTrfase_RimO"/>
</dbReference>
<dbReference type="PROSITE" id="PS51918">
    <property type="entry name" value="RADICAL_SAM"/>
    <property type="match status" value="1"/>
</dbReference>
<dbReference type="Gene3D" id="3.80.30.20">
    <property type="entry name" value="tm_1862 like domain"/>
    <property type="match status" value="1"/>
</dbReference>
<organism evidence="12 13">
    <name type="scientific">Clostridium thermosuccinogenes</name>
    <dbReference type="NCBI Taxonomy" id="84032"/>
    <lineage>
        <taxon>Bacteria</taxon>
        <taxon>Bacillati</taxon>
        <taxon>Bacillota</taxon>
        <taxon>Clostridia</taxon>
        <taxon>Eubacteriales</taxon>
        <taxon>Clostridiaceae</taxon>
        <taxon>Clostridium</taxon>
    </lineage>
</organism>
<evidence type="ECO:0000256" key="8">
    <source>
        <dbReference type="HAMAP-Rule" id="MF_01865"/>
    </source>
</evidence>
<dbReference type="EC" id="2.8.4.4" evidence="8"/>
<evidence type="ECO:0000256" key="6">
    <source>
        <dbReference type="ARBA" id="ARBA00023004"/>
    </source>
</evidence>
<feature type="binding site" evidence="8">
    <location>
        <position position="155"/>
    </location>
    <ligand>
        <name>[4Fe-4S] cluster</name>
        <dbReference type="ChEBI" id="CHEBI:49883"/>
        <label>2</label>
        <note>4Fe-4S-S-AdoMet</note>
    </ligand>
</feature>
<dbReference type="FunFam" id="3.80.30.20:FF:000001">
    <property type="entry name" value="tRNA-2-methylthio-N(6)-dimethylallyladenosine synthase 2"/>
    <property type="match status" value="1"/>
</dbReference>
<dbReference type="GO" id="GO:0103039">
    <property type="term" value="F:protein methylthiotransferase activity"/>
    <property type="evidence" value="ECO:0007669"/>
    <property type="project" value="UniProtKB-EC"/>
</dbReference>
<dbReference type="CDD" id="cd01335">
    <property type="entry name" value="Radical_SAM"/>
    <property type="match status" value="1"/>
</dbReference>
<dbReference type="GO" id="GO:0051539">
    <property type="term" value="F:4 iron, 4 sulfur cluster binding"/>
    <property type="evidence" value="ECO:0007669"/>
    <property type="project" value="UniProtKB-UniRule"/>
</dbReference>
<comment type="catalytic activity">
    <reaction evidence="8">
        <text>L-aspartate(89)-[ribosomal protein uS12]-hydrogen + (sulfur carrier)-SH + AH2 + 2 S-adenosyl-L-methionine = 3-methylsulfanyl-L-aspartate(89)-[ribosomal protein uS12]-hydrogen + (sulfur carrier)-H + 5'-deoxyadenosine + L-methionine + A + S-adenosyl-L-homocysteine + 2 H(+)</text>
        <dbReference type="Rhea" id="RHEA:37087"/>
        <dbReference type="Rhea" id="RHEA-COMP:10460"/>
        <dbReference type="Rhea" id="RHEA-COMP:10461"/>
        <dbReference type="Rhea" id="RHEA-COMP:14737"/>
        <dbReference type="Rhea" id="RHEA-COMP:14739"/>
        <dbReference type="ChEBI" id="CHEBI:13193"/>
        <dbReference type="ChEBI" id="CHEBI:15378"/>
        <dbReference type="ChEBI" id="CHEBI:17319"/>
        <dbReference type="ChEBI" id="CHEBI:17499"/>
        <dbReference type="ChEBI" id="CHEBI:29917"/>
        <dbReference type="ChEBI" id="CHEBI:29961"/>
        <dbReference type="ChEBI" id="CHEBI:57844"/>
        <dbReference type="ChEBI" id="CHEBI:57856"/>
        <dbReference type="ChEBI" id="CHEBI:59789"/>
        <dbReference type="ChEBI" id="CHEBI:64428"/>
        <dbReference type="ChEBI" id="CHEBI:73599"/>
        <dbReference type="EC" id="2.8.4.4"/>
    </reaction>
</comment>
<evidence type="ECO:0000259" key="11">
    <source>
        <dbReference type="PROSITE" id="PS51918"/>
    </source>
</evidence>
<dbReference type="GO" id="GO:0046872">
    <property type="term" value="F:metal ion binding"/>
    <property type="evidence" value="ECO:0007669"/>
    <property type="project" value="UniProtKB-KW"/>
</dbReference>
<name>A0A2K2FLV5_9CLOT</name>
<feature type="domain" description="TRAM" evidence="9">
    <location>
        <begin position="374"/>
        <end position="442"/>
    </location>
</feature>
<dbReference type="SFLD" id="SFLDG01082">
    <property type="entry name" value="B12-binding_domain_containing"/>
    <property type="match status" value="1"/>
</dbReference>
<gene>
    <name evidence="8 12" type="primary">rimO</name>
    <name evidence="12" type="ORF">CDQ84_07940</name>
</gene>
<dbReference type="GO" id="GO:0035600">
    <property type="term" value="P:tRNA methylthiolation"/>
    <property type="evidence" value="ECO:0007669"/>
    <property type="project" value="UniProtKB-ARBA"/>
</dbReference>
<dbReference type="InterPro" id="IPR012340">
    <property type="entry name" value="NA-bd_OB-fold"/>
</dbReference>
<feature type="domain" description="Radical SAM core" evidence="11">
    <location>
        <begin position="141"/>
        <end position="371"/>
    </location>
</feature>
<dbReference type="Gene3D" id="3.40.50.12160">
    <property type="entry name" value="Methylthiotransferase, N-terminal domain"/>
    <property type="match status" value="1"/>
</dbReference>
<dbReference type="Proteomes" id="UP000236151">
    <property type="component" value="Unassembled WGS sequence"/>
</dbReference>
<dbReference type="InterPro" id="IPR006638">
    <property type="entry name" value="Elp3/MiaA/NifB-like_rSAM"/>
</dbReference>
<dbReference type="SFLD" id="SFLDF00274">
    <property type="entry name" value="ribosomal_protein_S12_methylth"/>
    <property type="match status" value="1"/>
</dbReference>
<dbReference type="InterPro" id="IPR058240">
    <property type="entry name" value="rSAM_sf"/>
</dbReference>
<keyword evidence="4 8" id="KW-0949">S-adenosyl-L-methionine</keyword>
<feature type="binding site" evidence="8">
    <location>
        <position position="159"/>
    </location>
    <ligand>
        <name>[4Fe-4S] cluster</name>
        <dbReference type="ChEBI" id="CHEBI:49883"/>
        <label>2</label>
        <note>4Fe-4S-S-AdoMet</note>
    </ligand>
</feature>
<keyword evidence="7 8" id="KW-0411">Iron-sulfur</keyword>
<evidence type="ECO:0000256" key="1">
    <source>
        <dbReference type="ARBA" id="ARBA00022485"/>
    </source>
</evidence>
<dbReference type="AlphaFoldDB" id="A0A2K2FLV5"/>
<evidence type="ECO:0000256" key="3">
    <source>
        <dbReference type="ARBA" id="ARBA00022679"/>
    </source>
</evidence>
<keyword evidence="5 8" id="KW-0479">Metal-binding</keyword>
<dbReference type="Pfam" id="PF04055">
    <property type="entry name" value="Radical_SAM"/>
    <property type="match status" value="1"/>
</dbReference>
<dbReference type="PROSITE" id="PS50926">
    <property type="entry name" value="TRAM"/>
    <property type="match status" value="1"/>
</dbReference>
<evidence type="ECO:0000256" key="2">
    <source>
        <dbReference type="ARBA" id="ARBA00022490"/>
    </source>
</evidence>
<dbReference type="Pfam" id="PF18693">
    <property type="entry name" value="TRAM_2"/>
    <property type="match status" value="1"/>
</dbReference>
<dbReference type="InterPro" id="IPR038135">
    <property type="entry name" value="Methylthiotransferase_N_sf"/>
</dbReference>
<dbReference type="FunFam" id="3.40.50.12160:FF:000002">
    <property type="entry name" value="Ribosomal protein S12 methylthiotransferase RimO"/>
    <property type="match status" value="1"/>
</dbReference>
<dbReference type="HAMAP" id="MF_01865">
    <property type="entry name" value="MTTase_RimO"/>
    <property type="match status" value="1"/>
</dbReference>
<sequence length="446" mass="50615">MKKKIGIVSLGCPKNLVDSEIMLGALKKEDFEITNDETEADIIIVNTCGFIESAKQESINTILEMASFKDKKCSRLIVTGCLAERYKEQIIEQIPEVDAVVGTGGYGEIADIIERTYKGEKPVLYGKLDEVDYLRKERVLSTGKGYEYLKIAEGCDNCCTYCIIPSLRGRYRSRKMDELVKEAEFLSSNGVKEVILVAQDTTRYGTDIYGEHKLTELIQRISKIEGIEWIRLLYCYPEEIDDELIDEIAKNDKVCKYIDIPIQHISDKILKGMGRRGTSEEIKNLITKLRSRIPGIVIRTTFIVGFPGETGEDFKMLYDFVEEYKFERMGVFTYSKEEGTPAARLKPQVSKKVKEKRLDSLMRLQKNISIENNKKRLSKKYRAIVEGVSDDGIFYYGRTSAEAPEIDGVIYFASAVPLETGDIVDVKILNVDEYDLIGEVTDESAQ</sequence>
<dbReference type="InterPro" id="IPR002792">
    <property type="entry name" value="TRAM_dom"/>
</dbReference>
<evidence type="ECO:0000259" key="10">
    <source>
        <dbReference type="PROSITE" id="PS51449"/>
    </source>
</evidence>
<dbReference type="PANTHER" id="PTHR43837:SF1">
    <property type="entry name" value="RIBOSOMAL PROTEIN US12 METHYLTHIOTRANSFERASE RIMO"/>
    <property type="match status" value="1"/>
</dbReference>
<dbReference type="InterPro" id="IPR020612">
    <property type="entry name" value="Methylthiotransferase_CS"/>
</dbReference>
<dbReference type="GO" id="GO:0140101">
    <property type="term" value="F:catalytic activity, acting on a tRNA"/>
    <property type="evidence" value="ECO:0007669"/>
    <property type="project" value="UniProtKB-ARBA"/>
</dbReference>
<dbReference type="PROSITE" id="PS51449">
    <property type="entry name" value="MTTASE_N"/>
    <property type="match status" value="1"/>
</dbReference>
<keyword evidence="2 8" id="KW-0963">Cytoplasm</keyword>
<dbReference type="GO" id="GO:0005829">
    <property type="term" value="C:cytosol"/>
    <property type="evidence" value="ECO:0007669"/>
    <property type="project" value="TreeGrafter"/>
</dbReference>
<comment type="function">
    <text evidence="8">Catalyzes the methylthiolation of an aspartic acid residue of ribosomal protein uS12.</text>
</comment>
<dbReference type="SFLD" id="SFLDG01061">
    <property type="entry name" value="methylthiotransferase"/>
    <property type="match status" value="1"/>
</dbReference>
<dbReference type="Gene3D" id="2.40.50.140">
    <property type="entry name" value="Nucleic acid-binding proteins"/>
    <property type="match status" value="1"/>
</dbReference>
<reference evidence="12 13" key="1">
    <citation type="submission" date="2017-06" db="EMBL/GenBank/DDBJ databases">
        <title>Investigating the central metabolism of Clostridium thermosuccinogenes.</title>
        <authorList>
            <person name="Koendjbiharie J.G."/>
            <person name="van Kranenburg R."/>
        </authorList>
    </citation>
    <scope>NUCLEOTIDE SEQUENCE [LARGE SCALE GENOMIC DNA]</scope>
    <source>
        <strain evidence="12 13">DSM 5806</strain>
    </source>
</reference>
<keyword evidence="1 8" id="KW-0004">4Fe-4S</keyword>
<keyword evidence="3 8" id="KW-0808">Transferase</keyword>
<feature type="domain" description="MTTase N-terminal" evidence="10">
    <location>
        <begin position="3"/>
        <end position="118"/>
    </location>
</feature>
<dbReference type="Pfam" id="PF00919">
    <property type="entry name" value="UPF0004"/>
    <property type="match status" value="1"/>
</dbReference>
<feature type="binding site" evidence="8">
    <location>
        <position position="12"/>
    </location>
    <ligand>
        <name>[4Fe-4S] cluster</name>
        <dbReference type="ChEBI" id="CHEBI:49883"/>
        <label>1</label>
    </ligand>
</feature>
<dbReference type="GO" id="GO:0005840">
    <property type="term" value="C:ribosome"/>
    <property type="evidence" value="ECO:0007669"/>
    <property type="project" value="UniProtKB-KW"/>
</dbReference>
<proteinExistence type="inferred from homology"/>
<comment type="cofactor">
    <cofactor evidence="8">
        <name>[4Fe-4S] cluster</name>
        <dbReference type="ChEBI" id="CHEBI:49883"/>
    </cofactor>
    <text evidence="8">Binds 2 [4Fe-4S] clusters. One cluster is coordinated with 3 cysteines and an exchangeable S-adenosyl-L-methionine.</text>
</comment>
<keyword evidence="13" id="KW-1185">Reference proteome</keyword>
<evidence type="ECO:0000256" key="4">
    <source>
        <dbReference type="ARBA" id="ARBA00022691"/>
    </source>
</evidence>
<dbReference type="NCBIfam" id="TIGR01125">
    <property type="entry name" value="30S ribosomal protein S12 methylthiotransferase RimO"/>
    <property type="match status" value="1"/>
</dbReference>
<dbReference type="SUPFAM" id="SSF102114">
    <property type="entry name" value="Radical SAM enzymes"/>
    <property type="match status" value="1"/>
</dbReference>
<comment type="similarity">
    <text evidence="8">Belongs to the methylthiotransferase family. RimO subfamily.</text>
</comment>
<dbReference type="InterPro" id="IPR013848">
    <property type="entry name" value="Methylthiotransferase_N"/>
</dbReference>
<evidence type="ECO:0000256" key="7">
    <source>
        <dbReference type="ARBA" id="ARBA00023014"/>
    </source>
</evidence>
<evidence type="ECO:0000313" key="13">
    <source>
        <dbReference type="Proteomes" id="UP000236151"/>
    </source>
</evidence>
<accession>A0A2K2FLV5</accession>
<dbReference type="InterPro" id="IPR007197">
    <property type="entry name" value="rSAM"/>
</dbReference>
<dbReference type="PROSITE" id="PS01278">
    <property type="entry name" value="MTTASE_RADICAL"/>
    <property type="match status" value="1"/>
</dbReference>
<dbReference type="SFLD" id="SFLDS00029">
    <property type="entry name" value="Radical_SAM"/>
    <property type="match status" value="1"/>
</dbReference>
<feature type="binding site" evidence="8">
    <location>
        <position position="81"/>
    </location>
    <ligand>
        <name>[4Fe-4S] cluster</name>
        <dbReference type="ChEBI" id="CHEBI:49883"/>
        <label>1</label>
    </ligand>
</feature>
<dbReference type="SMART" id="SM00729">
    <property type="entry name" value="Elp3"/>
    <property type="match status" value="1"/>
</dbReference>
<feature type="binding site" evidence="8">
    <location>
        <position position="162"/>
    </location>
    <ligand>
        <name>[4Fe-4S] cluster</name>
        <dbReference type="ChEBI" id="CHEBI:49883"/>
        <label>2</label>
        <note>4Fe-4S-S-AdoMet</note>
    </ligand>
</feature>
<dbReference type="EMBL" id="NIOJ01000016">
    <property type="protein sequence ID" value="PNT99767.1"/>
    <property type="molecule type" value="Genomic_DNA"/>
</dbReference>